<dbReference type="Proteomes" id="UP000019277">
    <property type="component" value="Unassembled WGS sequence"/>
</dbReference>
<evidence type="ECO:0000313" key="4">
    <source>
        <dbReference type="Proteomes" id="UP000019277"/>
    </source>
</evidence>
<feature type="transmembrane region" description="Helical" evidence="2">
    <location>
        <begin position="240"/>
        <end position="259"/>
    </location>
</feature>
<feature type="transmembrane region" description="Helical" evidence="2">
    <location>
        <begin position="60"/>
        <end position="78"/>
    </location>
</feature>
<feature type="transmembrane region" description="Helical" evidence="2">
    <location>
        <begin position="198"/>
        <end position="220"/>
    </location>
</feature>
<evidence type="ECO:0000313" key="3">
    <source>
        <dbReference type="EMBL" id="EWC62287.1"/>
    </source>
</evidence>
<dbReference type="RefSeq" id="WP_052021052.1">
    <property type="nucleotide sequence ID" value="NZ_AYXG01000082.1"/>
</dbReference>
<feature type="region of interest" description="Disordered" evidence="1">
    <location>
        <begin position="1"/>
        <end position="25"/>
    </location>
</feature>
<keyword evidence="4" id="KW-1185">Reference proteome</keyword>
<reference evidence="3 4" key="1">
    <citation type="journal article" date="2014" name="Genome Announc.">
        <title>Draft Genome Sequence of the Antitrypanosomally Active Sponge-Associated Bacterium Actinokineospora sp. Strain EG49.</title>
        <authorList>
            <person name="Harjes J."/>
            <person name="Ryu T."/>
            <person name="Abdelmohsen U.R."/>
            <person name="Moitinho-Silva L."/>
            <person name="Horn H."/>
            <person name="Ravasi T."/>
            <person name="Hentschel U."/>
        </authorList>
    </citation>
    <scope>NUCLEOTIDE SEQUENCE [LARGE SCALE GENOMIC DNA]</scope>
    <source>
        <strain evidence="3 4">EG49</strain>
    </source>
</reference>
<name>W7J011_9PSEU</name>
<dbReference type="AlphaFoldDB" id="W7J011"/>
<feature type="transmembrane region" description="Helical" evidence="2">
    <location>
        <begin position="271"/>
        <end position="290"/>
    </location>
</feature>
<dbReference type="STRING" id="909613.UO65_2407"/>
<comment type="caution">
    <text evidence="3">The sequence shown here is derived from an EMBL/GenBank/DDBJ whole genome shotgun (WGS) entry which is preliminary data.</text>
</comment>
<keyword evidence="2" id="KW-0472">Membrane</keyword>
<feature type="transmembrane region" description="Helical" evidence="2">
    <location>
        <begin position="90"/>
        <end position="106"/>
    </location>
</feature>
<dbReference type="eggNOG" id="COG2311">
    <property type="taxonomic scope" value="Bacteria"/>
</dbReference>
<gene>
    <name evidence="3" type="ORF">UO65_2407</name>
</gene>
<dbReference type="EMBL" id="AYXG01000082">
    <property type="protein sequence ID" value="EWC62287.1"/>
    <property type="molecule type" value="Genomic_DNA"/>
</dbReference>
<feature type="transmembrane region" description="Helical" evidence="2">
    <location>
        <begin position="329"/>
        <end position="352"/>
    </location>
</feature>
<evidence type="ECO:0000256" key="2">
    <source>
        <dbReference type="SAM" id="Phobius"/>
    </source>
</evidence>
<keyword evidence="2" id="KW-0812">Transmembrane</keyword>
<feature type="transmembrane region" description="Helical" evidence="2">
    <location>
        <begin position="296"/>
        <end position="317"/>
    </location>
</feature>
<organism evidence="3 4">
    <name type="scientific">Actinokineospora spheciospongiae</name>
    <dbReference type="NCBI Taxonomy" id="909613"/>
    <lineage>
        <taxon>Bacteria</taxon>
        <taxon>Bacillati</taxon>
        <taxon>Actinomycetota</taxon>
        <taxon>Actinomycetes</taxon>
        <taxon>Pseudonocardiales</taxon>
        <taxon>Pseudonocardiaceae</taxon>
        <taxon>Actinokineospora</taxon>
    </lineage>
</organism>
<dbReference type="Pfam" id="PF19877">
    <property type="entry name" value="DUF6350"/>
    <property type="match status" value="1"/>
</dbReference>
<dbReference type="InterPro" id="IPR045931">
    <property type="entry name" value="DUF6350"/>
</dbReference>
<feature type="compositionally biased region" description="Basic and acidic residues" evidence="1">
    <location>
        <begin position="459"/>
        <end position="470"/>
    </location>
</feature>
<protein>
    <submittedName>
        <fullName evidence="3">Putative membrane protein related to de Novo purine biosynthesis</fullName>
    </submittedName>
</protein>
<feature type="compositionally biased region" description="Acidic residues" evidence="1">
    <location>
        <begin position="411"/>
        <end position="420"/>
    </location>
</feature>
<feature type="transmembrane region" description="Helical" evidence="2">
    <location>
        <begin position="364"/>
        <end position="384"/>
    </location>
</feature>
<feature type="transmembrane region" description="Helical" evidence="2">
    <location>
        <begin position="30"/>
        <end position="53"/>
    </location>
</feature>
<feature type="transmembrane region" description="Helical" evidence="2">
    <location>
        <begin position="159"/>
        <end position="177"/>
    </location>
</feature>
<accession>W7J011</accession>
<sequence length="470" mass="46374">MALLHPGPRSDRRTEQGRPAPAPAPSPVRVLAVAAIGPLLLGYTAVAALLAVATATAARAQFSTAGVLAAAVPGWLAAHQVPVTVQGGELGALPLLPTIGAALLVWRTAARAVTRLGVGTPRVAVRVVGTIAGAHAALGLALALLCAGGPVTVDPLAGLYYPALLSGTAAAVGVFPRSGLLRTIRERVDPFALRGLKAGLLGVGVLFAVGTAVVVAALLASFGTARDLFAADGVGSATGMLLLSAGYLPNAAVAATGFIAGPGFALGQVGVGVAGATGGAVPALPLLAALPEQHAAWWPALCALPAAVGCLVGWALRTAAPTPTGRLRAVAVAAVVVAMAFAVFAGSAGGALGSGPFHPLDLRAAWLSLALVLWIGVPGAVVAWTTGPRPVPARDEEPRPTDSGEPGEAGGETEEDSGAETDDRATDNETDSTDPDSTASETEADDVAPDTGAGGAEDSADRPADRDSGR</sequence>
<feature type="transmembrane region" description="Helical" evidence="2">
    <location>
        <begin position="127"/>
        <end position="153"/>
    </location>
</feature>
<feature type="compositionally biased region" description="Basic and acidic residues" evidence="1">
    <location>
        <begin position="392"/>
        <end position="402"/>
    </location>
</feature>
<proteinExistence type="predicted"/>
<feature type="region of interest" description="Disordered" evidence="1">
    <location>
        <begin position="386"/>
        <end position="470"/>
    </location>
</feature>
<keyword evidence="2" id="KW-1133">Transmembrane helix</keyword>
<evidence type="ECO:0000256" key="1">
    <source>
        <dbReference type="SAM" id="MobiDB-lite"/>
    </source>
</evidence>